<protein>
    <recommendedName>
        <fullName evidence="2">Dipeptidylpeptidase IV N-terminal domain-containing protein</fullName>
    </recommendedName>
</protein>
<feature type="region of interest" description="Disordered" evidence="1">
    <location>
        <begin position="37"/>
        <end position="60"/>
    </location>
</feature>
<proteinExistence type="predicted"/>
<dbReference type="SUPFAM" id="SSF82171">
    <property type="entry name" value="DPP6 N-terminal domain-like"/>
    <property type="match status" value="1"/>
</dbReference>
<dbReference type="Proteomes" id="UP000317650">
    <property type="component" value="Chromosome 6"/>
</dbReference>
<dbReference type="GO" id="GO:0006508">
    <property type="term" value="P:proteolysis"/>
    <property type="evidence" value="ECO:0007669"/>
    <property type="project" value="InterPro"/>
</dbReference>
<dbReference type="AlphaFoldDB" id="A0A4S8INQ9"/>
<evidence type="ECO:0000259" key="2">
    <source>
        <dbReference type="Pfam" id="PF00930"/>
    </source>
</evidence>
<keyword evidence="4" id="KW-1185">Reference proteome</keyword>
<gene>
    <name evidence="3" type="ORF">C4D60_Mb06t14410</name>
</gene>
<evidence type="ECO:0000313" key="4">
    <source>
        <dbReference type="Proteomes" id="UP000317650"/>
    </source>
</evidence>
<dbReference type="EMBL" id="PYDT01000009">
    <property type="protein sequence ID" value="THU49899.1"/>
    <property type="molecule type" value="Genomic_DNA"/>
</dbReference>
<evidence type="ECO:0000313" key="3">
    <source>
        <dbReference type="EMBL" id="THU49899.1"/>
    </source>
</evidence>
<dbReference type="PANTHER" id="PTHR11731:SF193">
    <property type="entry name" value="DIPEPTIDYL PEPTIDASE 9"/>
    <property type="match status" value="1"/>
</dbReference>
<dbReference type="Pfam" id="PF00930">
    <property type="entry name" value="DPPIV_N"/>
    <property type="match status" value="1"/>
</dbReference>
<reference evidence="3 4" key="1">
    <citation type="journal article" date="2019" name="Nat. Plants">
        <title>Genome sequencing of Musa balbisiana reveals subgenome evolution and function divergence in polyploid bananas.</title>
        <authorList>
            <person name="Yao X."/>
        </authorList>
    </citation>
    <scope>NUCLEOTIDE SEQUENCE [LARGE SCALE GENOMIC DNA]</scope>
    <source>
        <strain evidence="4">cv. DH-PKW</strain>
        <tissue evidence="3">Leaves</tissue>
    </source>
</reference>
<organism evidence="3 4">
    <name type="scientific">Musa balbisiana</name>
    <name type="common">Banana</name>
    <dbReference type="NCBI Taxonomy" id="52838"/>
    <lineage>
        <taxon>Eukaryota</taxon>
        <taxon>Viridiplantae</taxon>
        <taxon>Streptophyta</taxon>
        <taxon>Embryophyta</taxon>
        <taxon>Tracheophyta</taxon>
        <taxon>Spermatophyta</taxon>
        <taxon>Magnoliopsida</taxon>
        <taxon>Liliopsida</taxon>
        <taxon>Zingiberales</taxon>
        <taxon>Musaceae</taxon>
        <taxon>Musa</taxon>
    </lineage>
</organism>
<dbReference type="PANTHER" id="PTHR11731">
    <property type="entry name" value="PROTEASE FAMILY S9B,C DIPEPTIDYL-PEPTIDASE IV-RELATED"/>
    <property type="match status" value="1"/>
</dbReference>
<sequence length="511" mass="56577">MGTKFIVLGMFCSMKSMWKTVMDNSRRRLRKAPEVTAVRLPPPPDTIAPVQSDPPSPAGVALRCSPPSVGQYWRVPKGSGRPAAARDGDKEAFAKKPRRWHAEMLLADANDDFFLFPVEEIVQYPLPGYVAPSSISFSPDGRLSSYYFSPDGTLHRKVFSFDVASRWGELVFSPPDGGGLDESILSAEEKLRRERALGVTRYEWRARSPSSSCFPPGKPAIMVPLPAGVYFQEVCGSEPELKLPSCPGSPITDPHLSPDGSMLASVKDDELHVLSLSQGKPKQLTFGARTSGKRNGLVGSDAQEDHAYPSAGAANVKVRLGVVPVAGGEVTWMDLIVEQTMNSVLDRYHSKLKILNFDIQNGQKEVLYLEEQELGPLTQGNWMVEQISGVNENAGLLHLTVTVDGPLESNFYCMKLFPDWNLTLQPPKRLTYGRGRHAGTFDYHMQTFVDVHDSLNSLPRVLLCSLHDGSIITPLYEQPLTIPRFGKLQLTRDCANICKRWYTFIWGSIQA</sequence>
<dbReference type="Gene3D" id="2.140.10.30">
    <property type="entry name" value="Dipeptidylpeptidase IV, N-terminal domain"/>
    <property type="match status" value="2"/>
</dbReference>
<evidence type="ECO:0000256" key="1">
    <source>
        <dbReference type="SAM" id="MobiDB-lite"/>
    </source>
</evidence>
<feature type="domain" description="Dipeptidylpeptidase IV N-terminal" evidence="2">
    <location>
        <begin position="371"/>
        <end position="455"/>
    </location>
</feature>
<accession>A0A4S8INQ9</accession>
<dbReference type="InterPro" id="IPR002469">
    <property type="entry name" value="Peptidase_S9B_N"/>
</dbReference>
<name>A0A4S8INQ9_MUSBA</name>
<comment type="caution">
    <text evidence="3">The sequence shown here is derived from an EMBL/GenBank/DDBJ whole genome shotgun (WGS) entry which is preliminary data.</text>
</comment>
<dbReference type="STRING" id="52838.A0A4S8INQ9"/>
<dbReference type="InterPro" id="IPR050278">
    <property type="entry name" value="Serine_Prot_S9B/DPPIV"/>
</dbReference>
<feature type="region of interest" description="Disordered" evidence="1">
    <location>
        <begin position="284"/>
        <end position="304"/>
    </location>
</feature>
<feature type="compositionally biased region" description="Pro residues" evidence="1">
    <location>
        <begin position="40"/>
        <end position="57"/>
    </location>
</feature>
<dbReference type="GO" id="GO:0008239">
    <property type="term" value="F:dipeptidyl-peptidase activity"/>
    <property type="evidence" value="ECO:0007669"/>
    <property type="project" value="TreeGrafter"/>
</dbReference>